<feature type="compositionally biased region" description="Basic and acidic residues" evidence="1">
    <location>
        <begin position="113"/>
        <end position="128"/>
    </location>
</feature>
<evidence type="ECO:0000313" key="3">
    <source>
        <dbReference type="Proteomes" id="UP001163046"/>
    </source>
</evidence>
<keyword evidence="3" id="KW-1185">Reference proteome</keyword>
<feature type="region of interest" description="Disordered" evidence="1">
    <location>
        <begin position="1"/>
        <end position="21"/>
    </location>
</feature>
<dbReference type="EMBL" id="MU826390">
    <property type="protein sequence ID" value="KAJ7376769.1"/>
    <property type="molecule type" value="Genomic_DNA"/>
</dbReference>
<dbReference type="OrthoDB" id="5577209at2759"/>
<organism evidence="2 3">
    <name type="scientific">Desmophyllum pertusum</name>
    <dbReference type="NCBI Taxonomy" id="174260"/>
    <lineage>
        <taxon>Eukaryota</taxon>
        <taxon>Metazoa</taxon>
        <taxon>Cnidaria</taxon>
        <taxon>Anthozoa</taxon>
        <taxon>Hexacorallia</taxon>
        <taxon>Scleractinia</taxon>
        <taxon>Caryophylliina</taxon>
        <taxon>Caryophylliidae</taxon>
        <taxon>Desmophyllum</taxon>
    </lineage>
</organism>
<evidence type="ECO:0000313" key="2">
    <source>
        <dbReference type="EMBL" id="KAJ7376769.1"/>
    </source>
</evidence>
<dbReference type="AlphaFoldDB" id="A0A9X0CX77"/>
<proteinExistence type="predicted"/>
<feature type="compositionally biased region" description="Acidic residues" evidence="1">
    <location>
        <begin position="97"/>
        <end position="111"/>
    </location>
</feature>
<reference evidence="2" key="1">
    <citation type="submission" date="2023-01" db="EMBL/GenBank/DDBJ databases">
        <title>Genome assembly of the deep-sea coral Lophelia pertusa.</title>
        <authorList>
            <person name="Herrera S."/>
            <person name="Cordes E."/>
        </authorList>
    </citation>
    <scope>NUCLEOTIDE SEQUENCE</scope>
    <source>
        <strain evidence="2">USNM1676648</strain>
        <tissue evidence="2">Polyp</tissue>
    </source>
</reference>
<comment type="caution">
    <text evidence="2">The sequence shown here is derived from an EMBL/GenBank/DDBJ whole genome shotgun (WGS) entry which is preliminary data.</text>
</comment>
<name>A0A9X0CX77_9CNID</name>
<feature type="region of interest" description="Disordered" evidence="1">
    <location>
        <begin position="64"/>
        <end position="146"/>
    </location>
</feature>
<accession>A0A9X0CX77</accession>
<gene>
    <name evidence="2" type="primary">ASCC2_2</name>
    <name evidence="2" type="ORF">OS493_032502</name>
</gene>
<evidence type="ECO:0000256" key="1">
    <source>
        <dbReference type="SAM" id="MobiDB-lite"/>
    </source>
</evidence>
<dbReference type="Proteomes" id="UP001163046">
    <property type="component" value="Unassembled WGS sequence"/>
</dbReference>
<sequence length="146" mass="16723">MSNKVDVTKVHKGKRRDRANLKTLLSDKSHITGSVKERYAAYDVFNRHAWTASLYDDEYDDTYDSQNVGAQDADSADELTVRRPFTIPRVLGGSPEPSDEEDEESEEDSSTTEESKAKTEEPEVDKSSYKSKTAWQRRTKERREGR</sequence>
<protein>
    <submittedName>
        <fullName evidence="2">Activating signal cointegrator 1 complex subunit 2</fullName>
    </submittedName>
</protein>